<feature type="compositionally biased region" description="Low complexity" evidence="1">
    <location>
        <begin position="293"/>
        <end position="313"/>
    </location>
</feature>
<keyword evidence="2" id="KW-1133">Transmembrane helix</keyword>
<evidence type="ECO:0000256" key="2">
    <source>
        <dbReference type="SAM" id="Phobius"/>
    </source>
</evidence>
<feature type="transmembrane region" description="Helical" evidence="2">
    <location>
        <begin position="213"/>
        <end position="237"/>
    </location>
</feature>
<keyword evidence="2" id="KW-0812">Transmembrane</keyword>
<keyword evidence="4" id="KW-1185">Reference proteome</keyword>
<dbReference type="OrthoDB" id="3351617at2759"/>
<dbReference type="Proteomes" id="UP000518752">
    <property type="component" value="Unassembled WGS sequence"/>
</dbReference>
<comment type="caution">
    <text evidence="3">The sequence shown here is derived from an EMBL/GenBank/DDBJ whole genome shotgun (WGS) entry which is preliminary data.</text>
</comment>
<feature type="transmembrane region" description="Helical" evidence="2">
    <location>
        <begin position="243"/>
        <end position="265"/>
    </location>
</feature>
<feature type="region of interest" description="Disordered" evidence="1">
    <location>
        <begin position="293"/>
        <end position="315"/>
    </location>
</feature>
<feature type="transmembrane region" description="Helical" evidence="2">
    <location>
        <begin position="53"/>
        <end position="77"/>
    </location>
</feature>
<name>A0A8H5MDJ7_9AGAR</name>
<evidence type="ECO:0000256" key="1">
    <source>
        <dbReference type="SAM" id="MobiDB-lite"/>
    </source>
</evidence>
<accession>A0A8H5MDJ7</accession>
<sequence length="342" mass="37646">MSASSDSAGFPLEESYYYGIIFSSLIYGVQLTMCVLSTYIYTTKRGQGKIYVILGLAMMFFRTIGFFPNVVLLNFMWINHRDYPGGPLAYVAANTSVWWQVLGNLASQITFFIADAILVFRCYVIWNSDWRIIVFPALTYLTSVAMALVLTVETAIPGSNFFAGIQVNFGIAWATFSVVTNVVVTSLISLKLIRARHQLKELLPNDEESLRTYTGPVAILIESALPYSILGIVWAIMYGKDNVSAPALSMIWGMTGALTPQFIIFRVTTGRAWASNTMSTVASALQFQHTSGKTGTTATTATTTRTTSPNGRTARVRRQDVIDLDDILGSDKSNKSEFGEAV</sequence>
<organism evidence="3 4">
    <name type="scientific">Collybiopsis confluens</name>
    <dbReference type="NCBI Taxonomy" id="2823264"/>
    <lineage>
        <taxon>Eukaryota</taxon>
        <taxon>Fungi</taxon>
        <taxon>Dikarya</taxon>
        <taxon>Basidiomycota</taxon>
        <taxon>Agaricomycotina</taxon>
        <taxon>Agaricomycetes</taxon>
        <taxon>Agaricomycetidae</taxon>
        <taxon>Agaricales</taxon>
        <taxon>Marasmiineae</taxon>
        <taxon>Omphalotaceae</taxon>
        <taxon>Collybiopsis</taxon>
    </lineage>
</organism>
<protein>
    <submittedName>
        <fullName evidence="3">Uncharacterized protein</fullName>
    </submittedName>
</protein>
<reference evidence="3 4" key="1">
    <citation type="journal article" date="2020" name="ISME J.">
        <title>Uncovering the hidden diversity of litter-decomposition mechanisms in mushroom-forming fungi.</title>
        <authorList>
            <person name="Floudas D."/>
            <person name="Bentzer J."/>
            <person name="Ahren D."/>
            <person name="Johansson T."/>
            <person name="Persson P."/>
            <person name="Tunlid A."/>
        </authorList>
    </citation>
    <scope>NUCLEOTIDE SEQUENCE [LARGE SCALE GENOMIC DNA]</scope>
    <source>
        <strain evidence="3 4">CBS 406.79</strain>
    </source>
</reference>
<dbReference type="AlphaFoldDB" id="A0A8H5MDJ7"/>
<evidence type="ECO:0000313" key="4">
    <source>
        <dbReference type="Proteomes" id="UP000518752"/>
    </source>
</evidence>
<evidence type="ECO:0000313" key="3">
    <source>
        <dbReference type="EMBL" id="KAF5389964.1"/>
    </source>
</evidence>
<feature type="transmembrane region" description="Helical" evidence="2">
    <location>
        <begin position="171"/>
        <end position="193"/>
    </location>
</feature>
<feature type="transmembrane region" description="Helical" evidence="2">
    <location>
        <begin position="97"/>
        <end position="120"/>
    </location>
</feature>
<feature type="transmembrane region" description="Helical" evidence="2">
    <location>
        <begin position="16"/>
        <end position="41"/>
    </location>
</feature>
<proteinExistence type="predicted"/>
<gene>
    <name evidence="3" type="ORF">D9757_013847</name>
</gene>
<keyword evidence="2" id="KW-0472">Membrane</keyword>
<feature type="transmembrane region" description="Helical" evidence="2">
    <location>
        <begin position="132"/>
        <end position="151"/>
    </location>
</feature>
<dbReference type="EMBL" id="JAACJN010000018">
    <property type="protein sequence ID" value="KAF5389964.1"/>
    <property type="molecule type" value="Genomic_DNA"/>
</dbReference>